<name>A0A9X1NJY2_9ACTN</name>
<evidence type="ECO:0000256" key="1">
    <source>
        <dbReference type="SAM" id="MobiDB-lite"/>
    </source>
</evidence>
<evidence type="ECO:0000313" key="2">
    <source>
        <dbReference type="EMBL" id="MCD5315076.1"/>
    </source>
</evidence>
<gene>
    <name evidence="2" type="ORF">LR394_29640</name>
</gene>
<protein>
    <submittedName>
        <fullName evidence="2">Uncharacterized protein</fullName>
    </submittedName>
</protein>
<comment type="caution">
    <text evidence="2">The sequence shown here is derived from an EMBL/GenBank/DDBJ whole genome shotgun (WGS) entry which is preliminary data.</text>
</comment>
<organism evidence="2 3">
    <name type="scientific">Kineosporia babensis</name>
    <dbReference type="NCBI Taxonomy" id="499548"/>
    <lineage>
        <taxon>Bacteria</taxon>
        <taxon>Bacillati</taxon>
        <taxon>Actinomycetota</taxon>
        <taxon>Actinomycetes</taxon>
        <taxon>Kineosporiales</taxon>
        <taxon>Kineosporiaceae</taxon>
        <taxon>Kineosporia</taxon>
    </lineage>
</organism>
<sequence length="120" mass="12190">MSVAPAPMPAPVPPSSSVAVQTLTRGSGESAGPSAGDKFPIMASQLAAARQGASLAAIPWDDITSADLYAMHNSGIIDAQFLNLALNYMTMAPGMGRGEPLMPPTISSTPDGSISLDGYI</sequence>
<proteinExistence type="predicted"/>
<dbReference type="AlphaFoldDB" id="A0A9X1NJY2"/>
<reference evidence="2" key="1">
    <citation type="submission" date="2021-11" db="EMBL/GenBank/DDBJ databases">
        <title>Streptomyces corallinus and Kineosporia corallina sp. nov., two new coral-derived marine actinobacteria.</title>
        <authorList>
            <person name="Buangrab K."/>
            <person name="Sutthacheep M."/>
            <person name="Yeemin T."/>
            <person name="Harunari E."/>
            <person name="Igarashi Y."/>
            <person name="Sripreechasak P."/>
            <person name="Kanchanasin P."/>
            <person name="Tanasupawat S."/>
            <person name="Phongsopitanun W."/>
        </authorList>
    </citation>
    <scope>NUCLEOTIDE SEQUENCE</scope>
    <source>
        <strain evidence="2">JCM 31032</strain>
    </source>
</reference>
<feature type="compositionally biased region" description="Pro residues" evidence="1">
    <location>
        <begin position="1"/>
        <end position="14"/>
    </location>
</feature>
<dbReference type="Proteomes" id="UP001138997">
    <property type="component" value="Unassembled WGS sequence"/>
</dbReference>
<keyword evidence="3" id="KW-1185">Reference proteome</keyword>
<dbReference type="RefSeq" id="WP_231447882.1">
    <property type="nucleotide sequence ID" value="NZ_JAJOMB010000020.1"/>
</dbReference>
<accession>A0A9X1NJY2</accession>
<feature type="region of interest" description="Disordered" evidence="1">
    <location>
        <begin position="1"/>
        <end position="36"/>
    </location>
</feature>
<evidence type="ECO:0000313" key="3">
    <source>
        <dbReference type="Proteomes" id="UP001138997"/>
    </source>
</evidence>
<dbReference type="EMBL" id="JAJOMB010000020">
    <property type="protein sequence ID" value="MCD5315076.1"/>
    <property type="molecule type" value="Genomic_DNA"/>
</dbReference>